<protein>
    <submittedName>
        <fullName evidence="3">O(6)-alkylguanine repair protein YbaZ</fullName>
    </submittedName>
</protein>
<evidence type="ECO:0000259" key="2">
    <source>
        <dbReference type="Pfam" id="PF01035"/>
    </source>
</evidence>
<dbReference type="CDD" id="cd06445">
    <property type="entry name" value="ATase"/>
    <property type="match status" value="1"/>
</dbReference>
<organism evidence="3 4">
    <name type="scientific">Plantibacter flavus</name>
    <dbReference type="NCBI Taxonomy" id="150123"/>
    <lineage>
        <taxon>Bacteria</taxon>
        <taxon>Bacillati</taxon>
        <taxon>Actinomycetota</taxon>
        <taxon>Actinomycetes</taxon>
        <taxon>Micrococcales</taxon>
        <taxon>Microbacteriaceae</taxon>
        <taxon>Plantibacter</taxon>
    </lineage>
</organism>
<reference evidence="3 4" key="1">
    <citation type="submission" date="2018-11" db="EMBL/GenBank/DDBJ databases">
        <title>Sequencing the genomes of 1000 actinobacteria strains.</title>
        <authorList>
            <person name="Klenk H.-P."/>
        </authorList>
    </citation>
    <scope>NUCLEOTIDE SEQUENCE [LARGE SCALE GENOMIC DNA]</scope>
    <source>
        <strain evidence="3 4">DSM 14012</strain>
    </source>
</reference>
<dbReference type="PANTHER" id="PTHR42942">
    <property type="entry name" value="6-O-METHYLGUANINE DNA METHYLTRANSFERASE"/>
    <property type="match status" value="1"/>
</dbReference>
<sequence length="118" mass="12342">MARPSAASASEAVNGSSRTDSAEAFAEAVLAVVADIPEGCALSYGQVASILGSKSARGVGRVMAQYGHAVPWWRVVRSGGLPPTGHEDRALEHYEAEGTPIVPMSGGRYRLGREALLY</sequence>
<feature type="domain" description="Methylated-DNA-[protein]-cysteine S-methyltransferase DNA binding" evidence="2">
    <location>
        <begin position="25"/>
        <end position="90"/>
    </location>
</feature>
<evidence type="ECO:0000256" key="1">
    <source>
        <dbReference type="ARBA" id="ARBA00022763"/>
    </source>
</evidence>
<dbReference type="Proteomes" id="UP000266915">
    <property type="component" value="Unassembled WGS sequence"/>
</dbReference>
<accession>A0A3N2C0M7</accession>
<dbReference type="Pfam" id="PF01035">
    <property type="entry name" value="DNA_binding_1"/>
    <property type="match status" value="1"/>
</dbReference>
<proteinExistence type="predicted"/>
<dbReference type="GO" id="GO:0006281">
    <property type="term" value="P:DNA repair"/>
    <property type="evidence" value="ECO:0007669"/>
    <property type="project" value="InterPro"/>
</dbReference>
<dbReference type="InterPro" id="IPR052520">
    <property type="entry name" value="ATL_DNA_repair"/>
</dbReference>
<evidence type="ECO:0000313" key="3">
    <source>
        <dbReference type="EMBL" id="ROR81010.1"/>
    </source>
</evidence>
<dbReference type="InterPro" id="IPR014048">
    <property type="entry name" value="MethylDNA_cys_MeTrfase_DNA-bd"/>
</dbReference>
<dbReference type="InterPro" id="IPR036388">
    <property type="entry name" value="WH-like_DNA-bd_sf"/>
</dbReference>
<dbReference type="PANTHER" id="PTHR42942:SF1">
    <property type="entry name" value="ALKYLTRANSFERASE-LIKE PROTEIN 1"/>
    <property type="match status" value="1"/>
</dbReference>
<dbReference type="Gene3D" id="1.10.10.10">
    <property type="entry name" value="Winged helix-like DNA-binding domain superfamily/Winged helix DNA-binding domain"/>
    <property type="match status" value="1"/>
</dbReference>
<keyword evidence="4" id="KW-1185">Reference proteome</keyword>
<evidence type="ECO:0000313" key="4">
    <source>
        <dbReference type="Proteomes" id="UP000266915"/>
    </source>
</evidence>
<gene>
    <name evidence="3" type="ORF">EDD42_1057</name>
</gene>
<keyword evidence="1" id="KW-0227">DNA damage</keyword>
<dbReference type="EMBL" id="RKHL01000001">
    <property type="protein sequence ID" value="ROR81010.1"/>
    <property type="molecule type" value="Genomic_DNA"/>
</dbReference>
<name>A0A3N2C0M7_9MICO</name>
<comment type="caution">
    <text evidence="3">The sequence shown here is derived from an EMBL/GenBank/DDBJ whole genome shotgun (WGS) entry which is preliminary data.</text>
</comment>
<dbReference type="InterPro" id="IPR036217">
    <property type="entry name" value="MethylDNA_cys_MeTrfase_DNAb"/>
</dbReference>
<dbReference type="AlphaFoldDB" id="A0A3N2C0M7"/>
<dbReference type="GO" id="GO:0003824">
    <property type="term" value="F:catalytic activity"/>
    <property type="evidence" value="ECO:0007669"/>
    <property type="project" value="InterPro"/>
</dbReference>
<dbReference type="SUPFAM" id="SSF46767">
    <property type="entry name" value="Methylated DNA-protein cysteine methyltransferase, C-terminal domain"/>
    <property type="match status" value="1"/>
</dbReference>